<dbReference type="OrthoDB" id="9778498at2"/>
<dbReference type="KEGG" id="swp:swp_2108"/>
<proteinExistence type="predicted"/>
<evidence type="ECO:0000259" key="2">
    <source>
        <dbReference type="Pfam" id="PF17396"/>
    </source>
</evidence>
<dbReference type="PANTHER" id="PTHR40690:SF1">
    <property type="entry name" value="DUF1611 DOMAIN-CONTAINING PROTEIN"/>
    <property type="match status" value="1"/>
</dbReference>
<dbReference type="Proteomes" id="UP000000753">
    <property type="component" value="Chromosome"/>
</dbReference>
<dbReference type="Gene3D" id="3.40.50.720">
    <property type="entry name" value="NAD(P)-binding Rossmann-like Domain"/>
    <property type="match status" value="1"/>
</dbReference>
<dbReference type="STRING" id="225849.swp_2108"/>
<sequence>MNITAPYLLFLGDATDKLSIKMAQGVADWRPDLCVGQLRLPGCEVSTNLPDMSIQDAHAKGAKTFVLGFANSGGTIDPSWVPYIIEALNAGLNIVSGLHDKLTDIAEIRQAAAAKGLQLIDIRHPQQKFKTANGVSRSGKRLLTVGTDCSVGKMYTSLALEKAMKQHGFDVDFRATGQCGILIAGSGVAIDCVVADFIAGASESLSPANEPLHWDIIEGQGSLSHPAFAGVSLGLLHGAQPDALVICHALGRSSMRGLSHCLPPSISDTIAMNLAAAKLTNPDCSIAGIAINTSSVDEEEALLICERITAEFKLPCVDPLRHGVDMIIERLS</sequence>
<name>B8CLT8_SHEPW</name>
<dbReference type="InterPro" id="IPR035402">
    <property type="entry name" value="DgcN-like_N"/>
</dbReference>
<dbReference type="Gene3D" id="3.40.50.300">
    <property type="entry name" value="P-loop containing nucleotide triphosphate hydrolases"/>
    <property type="match status" value="1"/>
</dbReference>
<accession>B8CLT8</accession>
<feature type="domain" description="D-glutamate N-acetyltransferase-like C-terminal" evidence="1">
    <location>
        <begin position="132"/>
        <end position="327"/>
    </location>
</feature>
<dbReference type="eggNOG" id="COG3367">
    <property type="taxonomic scope" value="Bacteria"/>
</dbReference>
<dbReference type="PANTHER" id="PTHR40690">
    <property type="entry name" value="GLL3100 PROTEIN"/>
    <property type="match status" value="1"/>
</dbReference>
<dbReference type="Pfam" id="PF07755">
    <property type="entry name" value="DUF1611"/>
    <property type="match status" value="1"/>
</dbReference>
<feature type="domain" description="D-glutamate N-acetyltransferase-like N-terminal" evidence="2">
    <location>
        <begin position="41"/>
        <end position="125"/>
    </location>
</feature>
<gene>
    <name evidence="3" type="ordered locus">swp_2108</name>
</gene>
<reference evidence="3 4" key="1">
    <citation type="journal article" date="2008" name="PLoS ONE">
        <title>Environmental adaptation: genomic analysis of the piezotolerant and psychrotolerant deep-sea iron reducing bacterium Shewanella piezotolerans WP3.</title>
        <authorList>
            <person name="Wang F."/>
            <person name="Wang J."/>
            <person name="Jian H."/>
            <person name="Zhang B."/>
            <person name="Li S."/>
            <person name="Wang F."/>
            <person name="Zeng X."/>
            <person name="Gao L."/>
            <person name="Bartlett D.H."/>
            <person name="Yu J."/>
            <person name="Hu S."/>
            <person name="Xiao X."/>
        </authorList>
    </citation>
    <scope>NUCLEOTIDE SEQUENCE [LARGE SCALE GENOMIC DNA]</scope>
    <source>
        <strain evidence="4">WP3 / JCM 13877</strain>
    </source>
</reference>
<keyword evidence="4" id="KW-1185">Reference proteome</keyword>
<evidence type="ECO:0000313" key="3">
    <source>
        <dbReference type="EMBL" id="ACJ28862.1"/>
    </source>
</evidence>
<dbReference type="EMBL" id="CP000472">
    <property type="protein sequence ID" value="ACJ28862.1"/>
    <property type="molecule type" value="Genomic_DNA"/>
</dbReference>
<dbReference type="InterPro" id="IPR011669">
    <property type="entry name" value="DgcN-like"/>
</dbReference>
<organism evidence="3 4">
    <name type="scientific">Shewanella piezotolerans (strain WP3 / JCM 13877)</name>
    <dbReference type="NCBI Taxonomy" id="225849"/>
    <lineage>
        <taxon>Bacteria</taxon>
        <taxon>Pseudomonadati</taxon>
        <taxon>Pseudomonadota</taxon>
        <taxon>Gammaproteobacteria</taxon>
        <taxon>Alteromonadales</taxon>
        <taxon>Shewanellaceae</taxon>
        <taxon>Shewanella</taxon>
    </lineage>
</organism>
<protein>
    <recommendedName>
        <fullName evidence="5">EBNA-1 nuclear protein</fullName>
    </recommendedName>
</protein>
<dbReference type="NCBIfam" id="NF041892">
    <property type="entry name" value="DgcN"/>
    <property type="match status" value="1"/>
</dbReference>
<dbReference type="SUPFAM" id="SSF52540">
    <property type="entry name" value="P-loop containing nucleoside triphosphate hydrolases"/>
    <property type="match status" value="1"/>
</dbReference>
<dbReference type="Pfam" id="PF17396">
    <property type="entry name" value="DUF1611_N"/>
    <property type="match status" value="1"/>
</dbReference>
<dbReference type="HOGENOM" id="CLU_059741_1_0_6"/>
<dbReference type="RefSeq" id="WP_020912224.1">
    <property type="nucleotide sequence ID" value="NC_011566.1"/>
</dbReference>
<dbReference type="PIRSF" id="PIRSF026760">
    <property type="entry name" value="UCP026760"/>
    <property type="match status" value="1"/>
</dbReference>
<dbReference type="InterPro" id="IPR027417">
    <property type="entry name" value="P-loop_NTPase"/>
</dbReference>
<evidence type="ECO:0008006" key="5">
    <source>
        <dbReference type="Google" id="ProtNLM"/>
    </source>
</evidence>
<evidence type="ECO:0000313" key="4">
    <source>
        <dbReference type="Proteomes" id="UP000000753"/>
    </source>
</evidence>
<evidence type="ECO:0000259" key="1">
    <source>
        <dbReference type="Pfam" id="PF07755"/>
    </source>
</evidence>
<dbReference type="AlphaFoldDB" id="B8CLT8"/>
<dbReference type="InterPro" id="IPR035086">
    <property type="entry name" value="DgcN-like_C"/>
</dbReference>